<dbReference type="InterPro" id="IPR020846">
    <property type="entry name" value="MFS_dom"/>
</dbReference>
<feature type="transmembrane region" description="Helical" evidence="7">
    <location>
        <begin position="149"/>
        <end position="167"/>
    </location>
</feature>
<feature type="transmembrane region" description="Helical" evidence="7">
    <location>
        <begin position="187"/>
        <end position="212"/>
    </location>
</feature>
<feature type="transmembrane region" description="Helical" evidence="7">
    <location>
        <begin position="418"/>
        <end position="438"/>
    </location>
</feature>
<feature type="transmembrane region" description="Helical" evidence="7">
    <location>
        <begin position="123"/>
        <end position="143"/>
    </location>
</feature>
<keyword evidence="4 7" id="KW-0812">Transmembrane</keyword>
<dbReference type="Pfam" id="PF05977">
    <property type="entry name" value="MFS_3"/>
    <property type="match status" value="1"/>
</dbReference>
<evidence type="ECO:0000256" key="4">
    <source>
        <dbReference type="ARBA" id="ARBA00022692"/>
    </source>
</evidence>
<dbReference type="Proteomes" id="UP000616724">
    <property type="component" value="Unassembled WGS sequence"/>
</dbReference>
<feature type="transmembrane region" description="Helical" evidence="7">
    <location>
        <begin position="296"/>
        <end position="319"/>
    </location>
</feature>
<dbReference type="Gene3D" id="1.20.1250.20">
    <property type="entry name" value="MFS general substrate transporter like domains"/>
    <property type="match status" value="1"/>
</dbReference>
<comment type="subcellular location">
    <subcellularLocation>
        <location evidence="1">Cell membrane</location>
        <topology evidence="1">Multi-pass membrane protein</topology>
    </subcellularLocation>
</comment>
<feature type="transmembrane region" description="Helical" evidence="7">
    <location>
        <begin position="267"/>
        <end position="290"/>
    </location>
</feature>
<feature type="transmembrane region" description="Helical" evidence="7">
    <location>
        <begin position="69"/>
        <end position="86"/>
    </location>
</feature>
<dbReference type="InterPro" id="IPR036259">
    <property type="entry name" value="MFS_trans_sf"/>
</dbReference>
<dbReference type="PROSITE" id="PS50850">
    <property type="entry name" value="MFS"/>
    <property type="match status" value="1"/>
</dbReference>
<evidence type="ECO:0000256" key="2">
    <source>
        <dbReference type="ARBA" id="ARBA00022448"/>
    </source>
</evidence>
<evidence type="ECO:0000256" key="5">
    <source>
        <dbReference type="ARBA" id="ARBA00022989"/>
    </source>
</evidence>
<keyword evidence="6 7" id="KW-0472">Membrane</keyword>
<feature type="transmembrane region" description="Helical" evidence="7">
    <location>
        <begin position="331"/>
        <end position="349"/>
    </location>
</feature>
<evidence type="ECO:0000313" key="10">
    <source>
        <dbReference type="Proteomes" id="UP000616724"/>
    </source>
</evidence>
<protein>
    <submittedName>
        <fullName evidence="9">MFS transporter</fullName>
    </submittedName>
</protein>
<dbReference type="GO" id="GO:0005886">
    <property type="term" value="C:plasma membrane"/>
    <property type="evidence" value="ECO:0007669"/>
    <property type="project" value="UniProtKB-SubCell"/>
</dbReference>
<organism evidence="9 10">
    <name type="scientific">Planobispora longispora</name>
    <dbReference type="NCBI Taxonomy" id="28887"/>
    <lineage>
        <taxon>Bacteria</taxon>
        <taxon>Bacillati</taxon>
        <taxon>Actinomycetota</taxon>
        <taxon>Actinomycetes</taxon>
        <taxon>Streptosporangiales</taxon>
        <taxon>Streptosporangiaceae</taxon>
        <taxon>Planobispora</taxon>
    </lineage>
</organism>
<proteinExistence type="predicted"/>
<dbReference type="SUPFAM" id="SSF103473">
    <property type="entry name" value="MFS general substrate transporter"/>
    <property type="match status" value="1"/>
</dbReference>
<name>A0A8J3W768_9ACTN</name>
<dbReference type="InterPro" id="IPR010290">
    <property type="entry name" value="TM_effector"/>
</dbReference>
<reference evidence="9 10" key="1">
    <citation type="submission" date="2021-01" db="EMBL/GenBank/DDBJ databases">
        <title>Whole genome shotgun sequence of Planobispora longispora NBRC 13918.</title>
        <authorList>
            <person name="Komaki H."/>
            <person name="Tamura T."/>
        </authorList>
    </citation>
    <scope>NUCLEOTIDE SEQUENCE [LARGE SCALE GENOMIC DNA]</scope>
    <source>
        <strain evidence="9 10">NBRC 13918</strain>
    </source>
</reference>
<dbReference type="AlphaFoldDB" id="A0A8J3W768"/>
<feature type="transmembrane region" description="Helical" evidence="7">
    <location>
        <begin position="92"/>
        <end position="111"/>
    </location>
</feature>
<feature type="domain" description="Major facilitator superfamily (MFS) profile" evidence="8">
    <location>
        <begin position="45"/>
        <end position="443"/>
    </location>
</feature>
<keyword evidence="3" id="KW-1003">Cell membrane</keyword>
<evidence type="ECO:0000256" key="1">
    <source>
        <dbReference type="ARBA" id="ARBA00004651"/>
    </source>
</evidence>
<dbReference type="PANTHER" id="PTHR23513:SF11">
    <property type="entry name" value="STAPHYLOFERRIN A TRANSPORTER"/>
    <property type="match status" value="1"/>
</dbReference>
<dbReference type="PANTHER" id="PTHR23513">
    <property type="entry name" value="INTEGRAL MEMBRANE EFFLUX PROTEIN-RELATED"/>
    <property type="match status" value="1"/>
</dbReference>
<feature type="transmembrane region" description="Helical" evidence="7">
    <location>
        <begin position="355"/>
        <end position="377"/>
    </location>
</feature>
<evidence type="ECO:0000259" key="8">
    <source>
        <dbReference type="PROSITE" id="PS50850"/>
    </source>
</evidence>
<keyword evidence="5 7" id="KW-1133">Transmembrane helix</keyword>
<evidence type="ECO:0000256" key="6">
    <source>
        <dbReference type="ARBA" id="ARBA00023136"/>
    </source>
</evidence>
<sequence length="461" mass="47512">MKARLRRRKAGRAAALREVQAAETGTAQAVPETRGSMFRSLSNRNYRLFAIGGVVSNVGGWMQRTAQDLLVLSLTAGGAATGGGLTGGSATALGVTTALQFLPMLLFGLWGGMLADRYPKRKLLFVAQSLLGLLALTLGVLTVTGVVQVWHVWVMAFALGLIACVEVPTRQSFVVEMVGRKDLSNAIALNASSFNLARVVGPAVAGVLIALLGGTGPIFLINAVSFAAVLGGLVMMRASELTTPEPVPREKGQLREGLRYVLERQELLMPILLVGFVSLCAQSFSMSIALMAGEVFGSGAASFGLASSMFALGALGGALMAARRTKPSRKLLIGGAVSFGVFQIVTGLAPSYPLYLLLLIPAGIALISVNTSANSSVQLAASPEMRGRVMGIYVLVFTGGAPIGAPLLGWIADLGGPRAGVMVGGALTLLGVGAAIMLSKMIGRRSHAAVRGVAAAAAGVR</sequence>
<comment type="caution">
    <text evidence="9">The sequence shown here is derived from an EMBL/GenBank/DDBJ whole genome shotgun (WGS) entry which is preliminary data.</text>
</comment>
<dbReference type="CDD" id="cd06173">
    <property type="entry name" value="MFS_MefA_like"/>
    <property type="match status" value="1"/>
</dbReference>
<evidence type="ECO:0000256" key="3">
    <source>
        <dbReference type="ARBA" id="ARBA00022475"/>
    </source>
</evidence>
<evidence type="ECO:0000256" key="7">
    <source>
        <dbReference type="SAM" id="Phobius"/>
    </source>
</evidence>
<evidence type="ECO:0000313" key="9">
    <source>
        <dbReference type="EMBL" id="GIH78485.1"/>
    </source>
</evidence>
<feature type="transmembrane region" description="Helical" evidence="7">
    <location>
        <begin position="218"/>
        <end position="236"/>
    </location>
</feature>
<accession>A0A8J3W768</accession>
<feature type="transmembrane region" description="Helical" evidence="7">
    <location>
        <begin position="389"/>
        <end position="412"/>
    </location>
</feature>
<dbReference type="RefSeq" id="WP_307837400.1">
    <property type="nucleotide sequence ID" value="NZ_BOOH01000039.1"/>
</dbReference>
<dbReference type="GO" id="GO:0022857">
    <property type="term" value="F:transmembrane transporter activity"/>
    <property type="evidence" value="ECO:0007669"/>
    <property type="project" value="InterPro"/>
</dbReference>
<dbReference type="EMBL" id="BOOH01000039">
    <property type="protein sequence ID" value="GIH78485.1"/>
    <property type="molecule type" value="Genomic_DNA"/>
</dbReference>
<keyword evidence="2" id="KW-0813">Transport</keyword>
<keyword evidence="10" id="KW-1185">Reference proteome</keyword>
<gene>
    <name evidence="9" type="ORF">Plo01_49140</name>
</gene>